<reference evidence="8 9" key="1">
    <citation type="submission" date="2016-10" db="EMBL/GenBank/DDBJ databases">
        <authorList>
            <person name="de Groot N.N."/>
        </authorList>
    </citation>
    <scope>NUCLEOTIDE SEQUENCE [LARGE SCALE GENOMIC DNA]</scope>
    <source>
        <strain evidence="8 9">DSM 797</strain>
    </source>
</reference>
<dbReference type="RefSeq" id="WP_092726033.1">
    <property type="nucleotide sequence ID" value="NZ_FNGW01000005.1"/>
</dbReference>
<comment type="function">
    <text evidence="7">Functions as a peptidoglycan terminase that cleaves nascent peptidoglycan strands endolytically to terminate their elongation.</text>
</comment>
<dbReference type="Proteomes" id="UP000199068">
    <property type="component" value="Unassembled WGS sequence"/>
</dbReference>
<keyword evidence="5 7" id="KW-0456">Lyase</keyword>
<dbReference type="GO" id="GO:0005886">
    <property type="term" value="C:plasma membrane"/>
    <property type="evidence" value="ECO:0007669"/>
    <property type="project" value="UniProtKB-SubCell"/>
</dbReference>
<accession>A0A1G9Q6Y3</accession>
<proteinExistence type="inferred from homology"/>
<dbReference type="GO" id="GO:0071555">
    <property type="term" value="P:cell wall organization"/>
    <property type="evidence" value="ECO:0007669"/>
    <property type="project" value="UniProtKB-KW"/>
</dbReference>
<organism evidence="8 9">
    <name type="scientific">Romboutsia lituseburensis DSM 797</name>
    <dbReference type="NCBI Taxonomy" id="1121325"/>
    <lineage>
        <taxon>Bacteria</taxon>
        <taxon>Bacillati</taxon>
        <taxon>Bacillota</taxon>
        <taxon>Clostridia</taxon>
        <taxon>Peptostreptococcales</taxon>
        <taxon>Peptostreptococcaceae</taxon>
        <taxon>Romboutsia</taxon>
    </lineage>
</organism>
<keyword evidence="9" id="KW-1185">Reference proteome</keyword>
<keyword evidence="3 7" id="KW-1133">Transmembrane helix</keyword>
<dbReference type="NCBIfam" id="TIGR00247">
    <property type="entry name" value="endolytic transglycosylase MltG"/>
    <property type="match status" value="1"/>
</dbReference>
<keyword evidence="2 7" id="KW-0812">Transmembrane</keyword>
<evidence type="ECO:0000256" key="1">
    <source>
        <dbReference type="ARBA" id="ARBA00022475"/>
    </source>
</evidence>
<dbReference type="PANTHER" id="PTHR30518:SF2">
    <property type="entry name" value="ENDOLYTIC MUREIN TRANSGLYCOSYLASE"/>
    <property type="match status" value="1"/>
</dbReference>
<dbReference type="HAMAP" id="MF_02065">
    <property type="entry name" value="MltG"/>
    <property type="match status" value="1"/>
</dbReference>
<gene>
    <name evidence="7" type="primary">mltG</name>
    <name evidence="8" type="ORF">SAMN04515677_10566</name>
</gene>
<dbReference type="EMBL" id="FNGW01000005">
    <property type="protein sequence ID" value="SDM06812.1"/>
    <property type="molecule type" value="Genomic_DNA"/>
</dbReference>
<dbReference type="AlphaFoldDB" id="A0A1G9Q6Y3"/>
<evidence type="ECO:0000256" key="7">
    <source>
        <dbReference type="HAMAP-Rule" id="MF_02065"/>
    </source>
</evidence>
<keyword evidence="4 7" id="KW-0472">Membrane</keyword>
<evidence type="ECO:0000313" key="8">
    <source>
        <dbReference type="EMBL" id="SDM06812.1"/>
    </source>
</evidence>
<dbReference type="EC" id="4.2.2.29" evidence="7"/>
<protein>
    <recommendedName>
        <fullName evidence="7">Endolytic murein transglycosylase</fullName>
        <ecNumber evidence="7">4.2.2.29</ecNumber>
    </recommendedName>
    <alternativeName>
        <fullName evidence="7">Peptidoglycan lytic transglycosylase</fullName>
    </alternativeName>
    <alternativeName>
        <fullName evidence="7">Peptidoglycan polymerization terminase</fullName>
    </alternativeName>
</protein>
<comment type="subcellular location">
    <subcellularLocation>
        <location evidence="7">Cell membrane</location>
        <topology evidence="7">Single-pass membrane protein</topology>
    </subcellularLocation>
</comment>
<dbReference type="GO" id="GO:0008932">
    <property type="term" value="F:lytic endotransglycosylase activity"/>
    <property type="evidence" value="ECO:0007669"/>
    <property type="project" value="UniProtKB-UniRule"/>
</dbReference>
<evidence type="ECO:0000313" key="9">
    <source>
        <dbReference type="Proteomes" id="UP000199068"/>
    </source>
</evidence>
<dbReference type="PANTHER" id="PTHR30518">
    <property type="entry name" value="ENDOLYTIC MUREIN TRANSGLYCOSYLASE"/>
    <property type="match status" value="1"/>
</dbReference>
<feature type="transmembrane region" description="Helical" evidence="7">
    <location>
        <begin position="12"/>
        <end position="31"/>
    </location>
</feature>
<evidence type="ECO:0000256" key="4">
    <source>
        <dbReference type="ARBA" id="ARBA00023136"/>
    </source>
</evidence>
<dbReference type="CDD" id="cd08010">
    <property type="entry name" value="MltG_like"/>
    <property type="match status" value="1"/>
</dbReference>
<keyword evidence="1 7" id="KW-1003">Cell membrane</keyword>
<dbReference type="Pfam" id="PF02618">
    <property type="entry name" value="YceG"/>
    <property type="match status" value="1"/>
</dbReference>
<sequence>MDFNQNKWKFTIISSAIILILIGVFIFIQIGPYDKNNKKDIVIDIPQGSSTSTIAQILYENHLIKNKTLFKTVAKVSNSSPKMKAGKYLINQSYSNNDIINLLISGKIYQDGIKITIPEGSTSKEIITMLVNKKLGNKTNYESLIIKPQEFYDDFKYLKQDDIVSLEGFLYPGTYYFTEELSEKEILIEMLSAFDNVYNDKLRKRQKELNMTLQKVVNLASIVEKEAVLDEDRPIIASVFYNRLEIGMPLQSDATIQYIFPQRKKIVTYDDLKIDSPYNSYKNKGLPPTPISNPGIKSIEATLYPEDTKYLYFVAKMNGGNNYSVEYEEHLKFVKEYKDERDKLNEQKRQ</sequence>
<evidence type="ECO:0000256" key="2">
    <source>
        <dbReference type="ARBA" id="ARBA00022692"/>
    </source>
</evidence>
<name>A0A1G9Q6Y3_9FIRM</name>
<comment type="similarity">
    <text evidence="7">Belongs to the transglycosylase MltG family.</text>
</comment>
<feature type="site" description="Important for catalytic activity" evidence="7">
    <location>
        <position position="226"/>
    </location>
</feature>
<evidence type="ECO:0000256" key="5">
    <source>
        <dbReference type="ARBA" id="ARBA00023239"/>
    </source>
</evidence>
<evidence type="ECO:0000256" key="3">
    <source>
        <dbReference type="ARBA" id="ARBA00022989"/>
    </source>
</evidence>
<dbReference type="GO" id="GO:0009252">
    <property type="term" value="P:peptidoglycan biosynthetic process"/>
    <property type="evidence" value="ECO:0007669"/>
    <property type="project" value="UniProtKB-UniRule"/>
</dbReference>
<dbReference type="Gene3D" id="3.30.160.60">
    <property type="entry name" value="Classic Zinc Finger"/>
    <property type="match status" value="1"/>
</dbReference>
<dbReference type="STRING" id="1121325.SAMN04515677_10566"/>
<comment type="catalytic activity">
    <reaction evidence="7">
        <text>a peptidoglycan chain = a peptidoglycan chain with N-acetyl-1,6-anhydromuramyl-[peptide] at the reducing end + a peptidoglycan chain with N-acetylglucosamine at the non-reducing end.</text>
        <dbReference type="EC" id="4.2.2.29"/>
    </reaction>
</comment>
<keyword evidence="6 7" id="KW-0961">Cell wall biogenesis/degradation</keyword>
<dbReference type="InterPro" id="IPR003770">
    <property type="entry name" value="MLTG-like"/>
</dbReference>
<dbReference type="Gene3D" id="3.30.1490.480">
    <property type="entry name" value="Endolytic murein transglycosylase"/>
    <property type="match status" value="1"/>
</dbReference>
<evidence type="ECO:0000256" key="6">
    <source>
        <dbReference type="ARBA" id="ARBA00023316"/>
    </source>
</evidence>